<feature type="compositionally biased region" description="Basic and acidic residues" evidence="2">
    <location>
        <begin position="1"/>
        <end position="20"/>
    </location>
</feature>
<dbReference type="Proteomes" id="UP001642484">
    <property type="component" value="Unassembled WGS sequence"/>
</dbReference>
<evidence type="ECO:0000313" key="3">
    <source>
        <dbReference type="EMBL" id="CAK8989323.1"/>
    </source>
</evidence>
<accession>A0ABP0HGI0</accession>
<evidence type="ECO:0000313" key="4">
    <source>
        <dbReference type="Proteomes" id="UP001642484"/>
    </source>
</evidence>
<gene>
    <name evidence="3" type="ORF">CCMP2556_LOCUS1617</name>
</gene>
<comment type="caution">
    <text evidence="3">The sequence shown here is derived from an EMBL/GenBank/DDBJ whole genome shotgun (WGS) entry which is preliminary data.</text>
</comment>
<evidence type="ECO:0000256" key="2">
    <source>
        <dbReference type="SAM" id="MobiDB-lite"/>
    </source>
</evidence>
<organism evidence="3 4">
    <name type="scientific">Durusdinium trenchii</name>
    <dbReference type="NCBI Taxonomy" id="1381693"/>
    <lineage>
        <taxon>Eukaryota</taxon>
        <taxon>Sar</taxon>
        <taxon>Alveolata</taxon>
        <taxon>Dinophyceae</taxon>
        <taxon>Suessiales</taxon>
        <taxon>Symbiodiniaceae</taxon>
        <taxon>Durusdinium</taxon>
    </lineage>
</organism>
<name>A0ABP0HGI0_9DINO</name>
<proteinExistence type="predicted"/>
<sequence length="357" mass="40260">MASDDSSRHEHASHDVELRPRSPHSRHRLGALTRRSGTVGSTASGEIMQWLQKLEATEEKLSQQIHQVQQQNETLRDEASRAKLCGAEATRFDRRLAELAGSYQGLSSEMELQMRRVEQMDDRLRTWKQELEEAMQKKFADLEQRCQQMESLARLSSSSSEDIISRLSRRLLRVESWIDERTAVAEDVNQSLVNLHARVSQMEDAEDLIAAPSPAISAQLATQESAMALLEMRMADVNLELQLWRGELQDQIRSLEQRQHLDLEICQQELASGLRKLAEVESHLQGSPPTVPAATPGPEESVTQKIAALLEQLREVAPKVIKHEALLQRLTENERHQSFDGALQPATEVAEVPHAIS</sequence>
<feature type="coiled-coil region" evidence="1">
    <location>
        <begin position="110"/>
        <end position="152"/>
    </location>
</feature>
<feature type="region of interest" description="Disordered" evidence="2">
    <location>
        <begin position="1"/>
        <end position="29"/>
    </location>
</feature>
<dbReference type="EMBL" id="CAXAMN010000547">
    <property type="protein sequence ID" value="CAK8989323.1"/>
    <property type="molecule type" value="Genomic_DNA"/>
</dbReference>
<evidence type="ECO:0000256" key="1">
    <source>
        <dbReference type="SAM" id="Coils"/>
    </source>
</evidence>
<keyword evidence="4" id="KW-1185">Reference proteome</keyword>
<feature type="region of interest" description="Disordered" evidence="2">
    <location>
        <begin position="335"/>
        <end position="357"/>
    </location>
</feature>
<feature type="region of interest" description="Disordered" evidence="2">
    <location>
        <begin position="281"/>
        <end position="300"/>
    </location>
</feature>
<protein>
    <submittedName>
        <fullName evidence="3">Uncharacterized protein</fullName>
    </submittedName>
</protein>
<keyword evidence="1" id="KW-0175">Coiled coil</keyword>
<feature type="coiled-coil region" evidence="1">
    <location>
        <begin position="47"/>
        <end position="78"/>
    </location>
</feature>
<reference evidence="3 4" key="1">
    <citation type="submission" date="2024-02" db="EMBL/GenBank/DDBJ databases">
        <authorList>
            <person name="Chen Y."/>
            <person name="Shah S."/>
            <person name="Dougan E. K."/>
            <person name="Thang M."/>
            <person name="Chan C."/>
        </authorList>
    </citation>
    <scope>NUCLEOTIDE SEQUENCE [LARGE SCALE GENOMIC DNA]</scope>
</reference>